<proteinExistence type="predicted"/>
<evidence type="ECO:0000256" key="1">
    <source>
        <dbReference type="ARBA" id="ARBA00004127"/>
    </source>
</evidence>
<sequence>MTETTIPSQSNTGLNEKLNKLRAGVMGANDGIVSTAAVVVGVAGATSDVRAIATAGIAAVIGGAVSMALGEYVSVSSQRDTEEAIIVQEQQLHHEDPKGEFEVLVQEYVAKGISEDTARQVATEVTAHDALEAHLDIHYGIDTSDIVSPWSAAIASFVAFFLGALLPLAAILFPPENWRVPVAFVVTLLALATTGVISAKLGGARPGRAALRLVIGGALALGFTFLVGLLFGETVV</sequence>
<evidence type="ECO:0000256" key="4">
    <source>
        <dbReference type="ARBA" id="ARBA00023136"/>
    </source>
</evidence>
<evidence type="ECO:0000256" key="3">
    <source>
        <dbReference type="ARBA" id="ARBA00022989"/>
    </source>
</evidence>
<protein>
    <submittedName>
        <fullName evidence="6">Predicted Fe2+/Mn2+ transporter, VIT1/CCC1 family</fullName>
    </submittedName>
</protein>
<feature type="transmembrane region" description="Helical" evidence="5">
    <location>
        <begin position="209"/>
        <end position="231"/>
    </location>
</feature>
<keyword evidence="4 5" id="KW-0472">Membrane</keyword>
<accession>A0A1H9QTT1</accession>
<dbReference type="PANTHER" id="PTHR31851">
    <property type="entry name" value="FE(2+)/MN(2+) TRANSPORTER PCL1"/>
    <property type="match status" value="1"/>
</dbReference>
<keyword evidence="2 5" id="KW-0812">Transmembrane</keyword>
<dbReference type="Pfam" id="PF01988">
    <property type="entry name" value="VIT1"/>
    <property type="match status" value="1"/>
</dbReference>
<dbReference type="EMBL" id="FOGQ01000002">
    <property type="protein sequence ID" value="SER63876.1"/>
    <property type="molecule type" value="Genomic_DNA"/>
</dbReference>
<dbReference type="GO" id="GO:0012505">
    <property type="term" value="C:endomembrane system"/>
    <property type="evidence" value="ECO:0007669"/>
    <property type="project" value="UniProtKB-SubCell"/>
</dbReference>
<dbReference type="InterPro" id="IPR008217">
    <property type="entry name" value="Ccc1_fam"/>
</dbReference>
<feature type="transmembrane region" description="Helical" evidence="5">
    <location>
        <begin position="150"/>
        <end position="172"/>
    </location>
</feature>
<dbReference type="GO" id="GO:0030026">
    <property type="term" value="P:intracellular manganese ion homeostasis"/>
    <property type="evidence" value="ECO:0007669"/>
    <property type="project" value="InterPro"/>
</dbReference>
<gene>
    <name evidence="6" type="ORF">SAMN05661109_00665</name>
</gene>
<dbReference type="RefSeq" id="WP_169872629.1">
    <property type="nucleotide sequence ID" value="NZ_CP047199.1"/>
</dbReference>
<evidence type="ECO:0000256" key="5">
    <source>
        <dbReference type="SAM" id="Phobius"/>
    </source>
</evidence>
<dbReference type="GO" id="GO:0005384">
    <property type="term" value="F:manganese ion transmembrane transporter activity"/>
    <property type="evidence" value="ECO:0007669"/>
    <property type="project" value="InterPro"/>
</dbReference>
<reference evidence="7" key="1">
    <citation type="submission" date="2016-10" db="EMBL/GenBank/DDBJ databases">
        <authorList>
            <person name="Varghese N."/>
            <person name="Submissions S."/>
        </authorList>
    </citation>
    <scope>NUCLEOTIDE SEQUENCE [LARGE SCALE GENOMIC DNA]</scope>
    <source>
        <strain evidence="7">DSM 20524</strain>
    </source>
</reference>
<dbReference type="Proteomes" id="UP000198929">
    <property type="component" value="Unassembled WGS sequence"/>
</dbReference>
<keyword evidence="3 5" id="KW-1133">Transmembrane helix</keyword>
<feature type="transmembrane region" description="Helical" evidence="5">
    <location>
        <begin position="51"/>
        <end position="69"/>
    </location>
</feature>
<organism evidence="6 7">
    <name type="scientific">Corynebacterium cystitidis DSM 20524</name>
    <dbReference type="NCBI Taxonomy" id="1121357"/>
    <lineage>
        <taxon>Bacteria</taxon>
        <taxon>Bacillati</taxon>
        <taxon>Actinomycetota</taxon>
        <taxon>Actinomycetes</taxon>
        <taxon>Mycobacteriales</taxon>
        <taxon>Corynebacteriaceae</taxon>
        <taxon>Corynebacterium</taxon>
    </lineage>
</organism>
<dbReference type="AlphaFoldDB" id="A0A1H9QTT1"/>
<comment type="subcellular location">
    <subcellularLocation>
        <location evidence="1">Endomembrane system</location>
        <topology evidence="1">Multi-pass membrane protein</topology>
    </subcellularLocation>
</comment>
<evidence type="ECO:0000256" key="2">
    <source>
        <dbReference type="ARBA" id="ARBA00022692"/>
    </source>
</evidence>
<keyword evidence="7" id="KW-1185">Reference proteome</keyword>
<dbReference type="CDD" id="cd02432">
    <property type="entry name" value="Nodulin-21_like_1"/>
    <property type="match status" value="1"/>
</dbReference>
<evidence type="ECO:0000313" key="6">
    <source>
        <dbReference type="EMBL" id="SER63876.1"/>
    </source>
</evidence>
<evidence type="ECO:0000313" key="7">
    <source>
        <dbReference type="Proteomes" id="UP000198929"/>
    </source>
</evidence>
<feature type="transmembrane region" description="Helical" evidence="5">
    <location>
        <begin position="21"/>
        <end position="45"/>
    </location>
</feature>
<feature type="transmembrane region" description="Helical" evidence="5">
    <location>
        <begin position="178"/>
        <end position="197"/>
    </location>
</feature>
<name>A0A1H9QTT1_9CORY</name>